<sequence length="75" mass="8066">MGAIVSMFHAIGDCLMAIVHGIASVLSAIVGGIVAVLDAIISCLTCGWYSRRRGVHSTGGVRRRRHWGRRPVHTV</sequence>
<accession>A0AAF0DNI2</accession>
<dbReference type="Proteomes" id="UP001219355">
    <property type="component" value="Chromosome 5"/>
</dbReference>
<keyword evidence="1" id="KW-0472">Membrane</keyword>
<evidence type="ECO:0000313" key="3">
    <source>
        <dbReference type="Proteomes" id="UP001219355"/>
    </source>
</evidence>
<reference evidence="2" key="1">
    <citation type="submission" date="2023-03" db="EMBL/GenBank/DDBJ databases">
        <title>Emydomyces testavorans Genome Sequence.</title>
        <authorList>
            <person name="Hoyer L."/>
        </authorList>
    </citation>
    <scope>NUCLEOTIDE SEQUENCE</scope>
    <source>
        <strain evidence="2">16-2883</strain>
    </source>
</reference>
<keyword evidence="1" id="KW-1133">Transmembrane helix</keyword>
<keyword evidence="3" id="KW-1185">Reference proteome</keyword>
<evidence type="ECO:0000256" key="1">
    <source>
        <dbReference type="SAM" id="Phobius"/>
    </source>
</evidence>
<organism evidence="2 3">
    <name type="scientific">Emydomyces testavorans</name>
    <dbReference type="NCBI Taxonomy" id="2070801"/>
    <lineage>
        <taxon>Eukaryota</taxon>
        <taxon>Fungi</taxon>
        <taxon>Dikarya</taxon>
        <taxon>Ascomycota</taxon>
        <taxon>Pezizomycotina</taxon>
        <taxon>Eurotiomycetes</taxon>
        <taxon>Eurotiomycetidae</taxon>
        <taxon>Onygenales</taxon>
        <taxon>Nannizziopsiaceae</taxon>
        <taxon>Emydomyces</taxon>
    </lineage>
</organism>
<feature type="transmembrane region" description="Helical" evidence="1">
    <location>
        <begin position="25"/>
        <end position="49"/>
    </location>
</feature>
<keyword evidence="1" id="KW-0812">Transmembrane</keyword>
<evidence type="ECO:0000313" key="2">
    <source>
        <dbReference type="EMBL" id="WEW61478.1"/>
    </source>
</evidence>
<gene>
    <name evidence="2" type="ORF">PRK78_006968</name>
</gene>
<dbReference type="AlphaFoldDB" id="A0AAF0DNI2"/>
<dbReference type="EMBL" id="CP120631">
    <property type="protein sequence ID" value="WEW61478.1"/>
    <property type="molecule type" value="Genomic_DNA"/>
</dbReference>
<protein>
    <submittedName>
        <fullName evidence="2">Uncharacterized protein</fullName>
    </submittedName>
</protein>
<name>A0AAF0DNI2_9EURO</name>
<proteinExistence type="predicted"/>